<protein>
    <recommendedName>
        <fullName evidence="2">Myb-like DNA-binding domain-containing protein</fullName>
    </recommendedName>
</protein>
<dbReference type="RefSeq" id="XP_024694105.1">
    <property type="nucleotide sequence ID" value="XM_024832644.1"/>
</dbReference>
<evidence type="ECO:0000313" key="4">
    <source>
        <dbReference type="Proteomes" id="UP000234254"/>
    </source>
</evidence>
<feature type="region of interest" description="Disordered" evidence="1">
    <location>
        <begin position="41"/>
        <end position="101"/>
    </location>
</feature>
<dbReference type="OrthoDB" id="3944408at2759"/>
<dbReference type="InterPro" id="IPR054505">
    <property type="entry name" value="Myb_DNA-bind_8"/>
</dbReference>
<evidence type="ECO:0000313" key="3">
    <source>
        <dbReference type="EMBL" id="PKY05511.1"/>
    </source>
</evidence>
<reference evidence="3" key="1">
    <citation type="submission" date="2016-12" db="EMBL/GenBank/DDBJ databases">
        <title>The genomes of Aspergillus section Nigri reveals drivers in fungal speciation.</title>
        <authorList>
            <consortium name="DOE Joint Genome Institute"/>
            <person name="Vesth T.C."/>
            <person name="Nybo J."/>
            <person name="Theobald S."/>
            <person name="Brandl J."/>
            <person name="Frisvad J.C."/>
            <person name="Nielsen K.F."/>
            <person name="Lyhne E.K."/>
            <person name="Kogle M.E."/>
            <person name="Kuo A."/>
            <person name="Riley R."/>
            <person name="Clum A."/>
            <person name="Nolan M."/>
            <person name="Lipzen A."/>
            <person name="Salamov A."/>
            <person name="Henrissat B."/>
            <person name="Wiebenga A."/>
            <person name="De vries R.P."/>
            <person name="Grigoriev I.V."/>
            <person name="Mortensen U.H."/>
            <person name="Andersen M.R."/>
            <person name="Baker S.E."/>
        </authorList>
    </citation>
    <scope>NUCLEOTIDE SEQUENCE</scope>
    <source>
        <strain evidence="3">IBT 28561</strain>
    </source>
</reference>
<dbReference type="AlphaFoldDB" id="A0A2I1D6K5"/>
<dbReference type="VEuPathDB" id="FungiDB:P168DRAFT_125897"/>
<dbReference type="GeneID" id="36540166"/>
<dbReference type="Pfam" id="PF22980">
    <property type="entry name" value="Myb_DNA-bind_8"/>
    <property type="match status" value="1"/>
</dbReference>
<comment type="caution">
    <text evidence="3">The sequence shown here is derived from an EMBL/GenBank/DDBJ whole genome shotgun (WGS) entry which is preliminary data.</text>
</comment>
<dbReference type="EMBL" id="MSFM01000004">
    <property type="protein sequence ID" value="PKY05511.1"/>
    <property type="molecule type" value="Genomic_DNA"/>
</dbReference>
<evidence type="ECO:0000259" key="2">
    <source>
        <dbReference type="Pfam" id="PF22980"/>
    </source>
</evidence>
<gene>
    <name evidence="3" type="ORF">P168DRAFT_125897</name>
</gene>
<sequence>MSAKTDSNHKFLYAVIKHSVGSVDYKAVAKATNMTEGAARMRMSRLKKSMDTTVDKDAKVDPKAAKSEDKAPSDSDAPIPKKRRQLKRGKDVSKTESPADD</sequence>
<name>A0A2I1D6K5_ASPC2</name>
<keyword evidence="4" id="KW-1185">Reference proteome</keyword>
<dbReference type="Proteomes" id="UP000234254">
    <property type="component" value="Unassembled WGS sequence"/>
</dbReference>
<evidence type="ECO:0000256" key="1">
    <source>
        <dbReference type="SAM" id="MobiDB-lite"/>
    </source>
</evidence>
<feature type="compositionally biased region" description="Basic and acidic residues" evidence="1">
    <location>
        <begin position="48"/>
        <end position="73"/>
    </location>
</feature>
<accession>A0A2I1D6K5</accession>
<feature type="domain" description="Myb-like DNA-binding" evidence="2">
    <location>
        <begin position="6"/>
        <end position="51"/>
    </location>
</feature>
<proteinExistence type="predicted"/>
<organism evidence="3 4">
    <name type="scientific">Aspergillus campestris (strain IBT 28561)</name>
    <dbReference type="NCBI Taxonomy" id="1392248"/>
    <lineage>
        <taxon>Eukaryota</taxon>
        <taxon>Fungi</taxon>
        <taxon>Dikarya</taxon>
        <taxon>Ascomycota</taxon>
        <taxon>Pezizomycotina</taxon>
        <taxon>Eurotiomycetes</taxon>
        <taxon>Eurotiomycetidae</taxon>
        <taxon>Eurotiales</taxon>
        <taxon>Aspergillaceae</taxon>
        <taxon>Aspergillus</taxon>
        <taxon>Aspergillus subgen. Circumdati</taxon>
    </lineage>
</organism>